<evidence type="ECO:0008006" key="3">
    <source>
        <dbReference type="Google" id="ProtNLM"/>
    </source>
</evidence>
<comment type="caution">
    <text evidence="1">The sequence shown here is derived from an EMBL/GenBank/DDBJ whole genome shotgun (WGS) entry which is preliminary data.</text>
</comment>
<keyword evidence="2" id="KW-1185">Reference proteome</keyword>
<dbReference type="AlphaFoldDB" id="A0AAV4BBN0"/>
<evidence type="ECO:0000313" key="2">
    <source>
        <dbReference type="Proteomes" id="UP000735302"/>
    </source>
</evidence>
<evidence type="ECO:0000313" key="1">
    <source>
        <dbReference type="EMBL" id="GFO16940.1"/>
    </source>
</evidence>
<reference evidence="1 2" key="1">
    <citation type="journal article" date="2021" name="Elife">
        <title>Chloroplast acquisition without the gene transfer in kleptoplastic sea slugs, Plakobranchus ocellatus.</title>
        <authorList>
            <person name="Maeda T."/>
            <person name="Takahashi S."/>
            <person name="Yoshida T."/>
            <person name="Shimamura S."/>
            <person name="Takaki Y."/>
            <person name="Nagai Y."/>
            <person name="Toyoda A."/>
            <person name="Suzuki Y."/>
            <person name="Arimoto A."/>
            <person name="Ishii H."/>
            <person name="Satoh N."/>
            <person name="Nishiyama T."/>
            <person name="Hasebe M."/>
            <person name="Maruyama T."/>
            <person name="Minagawa J."/>
            <person name="Obokata J."/>
            <person name="Shigenobu S."/>
        </authorList>
    </citation>
    <scope>NUCLEOTIDE SEQUENCE [LARGE SCALE GENOMIC DNA]</scope>
</reference>
<gene>
    <name evidence="1" type="ORF">PoB_004344500</name>
</gene>
<proteinExistence type="predicted"/>
<name>A0AAV4BBN0_9GAST</name>
<accession>A0AAV4BBN0</accession>
<organism evidence="1 2">
    <name type="scientific">Plakobranchus ocellatus</name>
    <dbReference type="NCBI Taxonomy" id="259542"/>
    <lineage>
        <taxon>Eukaryota</taxon>
        <taxon>Metazoa</taxon>
        <taxon>Spiralia</taxon>
        <taxon>Lophotrochozoa</taxon>
        <taxon>Mollusca</taxon>
        <taxon>Gastropoda</taxon>
        <taxon>Heterobranchia</taxon>
        <taxon>Euthyneura</taxon>
        <taxon>Panpulmonata</taxon>
        <taxon>Sacoglossa</taxon>
        <taxon>Placobranchoidea</taxon>
        <taxon>Plakobranchidae</taxon>
        <taxon>Plakobranchus</taxon>
    </lineage>
</organism>
<sequence length="90" mass="10062">MRLPFYARPSTTSSSGAQIEQFLPRIGPDDGATRTLAMQRSGRDSVRWGELELSVQVNRDTDYSVEVTATETVGEKSCCTNVWVRVTKYT</sequence>
<protein>
    <recommendedName>
        <fullName evidence="3">Cadherin domain-containing protein</fullName>
    </recommendedName>
</protein>
<dbReference type="EMBL" id="BLXT01004727">
    <property type="protein sequence ID" value="GFO16940.1"/>
    <property type="molecule type" value="Genomic_DNA"/>
</dbReference>
<dbReference type="Proteomes" id="UP000735302">
    <property type="component" value="Unassembled WGS sequence"/>
</dbReference>